<dbReference type="InterPro" id="IPR006016">
    <property type="entry name" value="UspA"/>
</dbReference>
<dbReference type="InterPro" id="IPR052023">
    <property type="entry name" value="Histidine_kinase_KdpD"/>
</dbReference>
<protein>
    <submittedName>
        <fullName evidence="2">Universal stress protein UspA</fullName>
    </submittedName>
</protein>
<dbReference type="AlphaFoldDB" id="A0A1B1YN81"/>
<proteinExistence type="predicted"/>
<dbReference type="InterPro" id="IPR014729">
    <property type="entry name" value="Rossmann-like_a/b/a_fold"/>
</dbReference>
<accession>A0A1B1YN81</accession>
<gene>
    <name evidence="2" type="ORF">CSTERLE_11810</name>
</gene>
<dbReference type="EMBL" id="CP014673">
    <property type="protein sequence ID" value="ANX02203.1"/>
    <property type="molecule type" value="Genomic_DNA"/>
</dbReference>
<name>A0A1B1YN81_THEST</name>
<dbReference type="SUPFAM" id="SSF52402">
    <property type="entry name" value="Adenine nucleotide alpha hydrolases-like"/>
    <property type="match status" value="1"/>
</dbReference>
<dbReference type="Proteomes" id="UP000092931">
    <property type="component" value="Chromosome"/>
</dbReference>
<feature type="domain" description="UspA" evidence="1">
    <location>
        <begin position="4"/>
        <end position="99"/>
    </location>
</feature>
<dbReference type="GO" id="GO:0005886">
    <property type="term" value="C:plasma membrane"/>
    <property type="evidence" value="ECO:0007669"/>
    <property type="project" value="TreeGrafter"/>
</dbReference>
<evidence type="ECO:0000313" key="3">
    <source>
        <dbReference type="Proteomes" id="UP000092931"/>
    </source>
</evidence>
<dbReference type="PANTHER" id="PTHR45569">
    <property type="entry name" value="SENSOR PROTEIN KDPD"/>
    <property type="match status" value="1"/>
</dbReference>
<dbReference type="Pfam" id="PF00582">
    <property type="entry name" value="Usp"/>
    <property type="match status" value="1"/>
</dbReference>
<dbReference type="PANTHER" id="PTHR45569:SF1">
    <property type="entry name" value="SENSOR PROTEIN KDPD"/>
    <property type="match status" value="1"/>
</dbReference>
<evidence type="ECO:0000259" key="1">
    <source>
        <dbReference type="Pfam" id="PF00582"/>
    </source>
</evidence>
<dbReference type="RefSeq" id="WP_034836180.1">
    <property type="nucleotide sequence ID" value="NZ_CP014673.1"/>
</dbReference>
<sequence>MSLYQNVLVCVTKQKTCERLIKAASKLKAKNGNLRVLHVAKNSWNILDNSRESEALEYLFKVSKEYNADMTVLRSDNISKTIADFAKNNGIDLIVLGQSNNEQGNKFYKQLCNLLKDEINIEVIP</sequence>
<evidence type="ECO:0000313" key="2">
    <source>
        <dbReference type="EMBL" id="ANX02203.1"/>
    </source>
</evidence>
<dbReference type="GO" id="GO:0000155">
    <property type="term" value="F:phosphorelay sensor kinase activity"/>
    <property type="evidence" value="ECO:0007669"/>
    <property type="project" value="TreeGrafter"/>
</dbReference>
<dbReference type="Gene3D" id="3.40.50.620">
    <property type="entry name" value="HUPs"/>
    <property type="match status" value="1"/>
</dbReference>
<organism evidence="2 3">
    <name type="scientific">Thermoclostridium stercorarium subsp. leptospartum DSM 9219</name>
    <dbReference type="NCBI Taxonomy" id="1346611"/>
    <lineage>
        <taxon>Bacteria</taxon>
        <taxon>Bacillati</taxon>
        <taxon>Bacillota</taxon>
        <taxon>Clostridia</taxon>
        <taxon>Eubacteriales</taxon>
        <taxon>Oscillospiraceae</taxon>
        <taxon>Thermoclostridium</taxon>
    </lineage>
</organism>
<reference evidence="2 3" key="1">
    <citation type="submission" date="2016-02" db="EMBL/GenBank/DDBJ databases">
        <title>Comparison of Clostridium stercorarium subspecies using comparative genomics and transcriptomics.</title>
        <authorList>
            <person name="Schellenberg J."/>
            <person name="Thallinger G."/>
            <person name="Levin D.B."/>
            <person name="Zhang X."/>
            <person name="Alvare G."/>
            <person name="Fristensky B."/>
            <person name="Sparling R."/>
        </authorList>
    </citation>
    <scope>NUCLEOTIDE SEQUENCE [LARGE SCALE GENOMIC DNA]</scope>
    <source>
        <strain evidence="2 3">DSM 9219</strain>
    </source>
</reference>